<dbReference type="HOGENOM" id="CLU_076608_0_0_12"/>
<name>F5Y7A4_LEAAZ</name>
<accession>F5Y7A4</accession>
<dbReference type="KEGG" id="taz:TREAZ_3531"/>
<reference evidence="2" key="1">
    <citation type="submission" date="2009-12" db="EMBL/GenBank/DDBJ databases">
        <title>Complete sequence of Treponema azotonutricium strain ZAS-9.</title>
        <authorList>
            <person name="Tetu S.G."/>
            <person name="Matson E."/>
            <person name="Ren Q."/>
            <person name="Seshadri R."/>
            <person name="Elbourne L."/>
            <person name="Hassan K.A."/>
            <person name="Durkin A."/>
            <person name="Radune D."/>
            <person name="Mohamoud Y."/>
            <person name="Shay R."/>
            <person name="Jin S."/>
            <person name="Zhang X."/>
            <person name="Lucey K."/>
            <person name="Ballor N.R."/>
            <person name="Ottesen E."/>
            <person name="Rosenthal R."/>
            <person name="Allen A."/>
            <person name="Leadbetter J.R."/>
            <person name="Paulsen I.T."/>
        </authorList>
    </citation>
    <scope>NUCLEOTIDE SEQUENCE [LARGE SCALE GENOMIC DNA]</scope>
    <source>
        <strain evidence="2">ATCC BAA-888 / DSM 13862 / ZAS-9</strain>
    </source>
</reference>
<evidence type="ECO:0000313" key="2">
    <source>
        <dbReference type="Proteomes" id="UP000009222"/>
    </source>
</evidence>
<keyword evidence="2" id="KW-1185">Reference proteome</keyword>
<reference evidence="1 2" key="2">
    <citation type="journal article" date="2011" name="ISME J.">
        <title>RNA-seq reveals cooperative metabolic interactions between two termite-gut spirochete species in co-culture.</title>
        <authorList>
            <person name="Rosenthal A.Z."/>
            <person name="Matson E.G."/>
            <person name="Eldar A."/>
            <person name="Leadbetter J.R."/>
        </authorList>
    </citation>
    <scope>NUCLEOTIDE SEQUENCE [LARGE SCALE GENOMIC DNA]</scope>
    <source>
        <strain evidence="2">ATCC BAA-888 / DSM 13862 / ZAS-9</strain>
    </source>
</reference>
<dbReference type="RefSeq" id="WP_015712047.1">
    <property type="nucleotide sequence ID" value="NC_015577.1"/>
</dbReference>
<organism evidence="1 2">
    <name type="scientific">Leadbettera azotonutricia (strain ATCC BAA-888 / DSM 13862 / ZAS-9)</name>
    <name type="common">Treponema azotonutricium</name>
    <dbReference type="NCBI Taxonomy" id="545695"/>
    <lineage>
        <taxon>Bacteria</taxon>
        <taxon>Pseudomonadati</taxon>
        <taxon>Spirochaetota</taxon>
        <taxon>Spirochaetia</taxon>
        <taxon>Spirochaetales</taxon>
        <taxon>Breznakiellaceae</taxon>
        <taxon>Leadbettera</taxon>
    </lineage>
</organism>
<dbReference type="PANTHER" id="PTHR41317:SF1">
    <property type="entry name" value="PD-(D_E)XK NUCLEASE FAMILY TRANSPOSASE"/>
    <property type="match status" value="1"/>
</dbReference>
<proteinExistence type="predicted"/>
<dbReference type="eggNOG" id="ENOG5030VJI">
    <property type="taxonomic scope" value="Bacteria"/>
</dbReference>
<dbReference type="Pfam" id="PF12784">
    <property type="entry name" value="PDDEXK_2"/>
    <property type="match status" value="1"/>
</dbReference>
<sequence length="315" mass="36678">MKRIHFSDDEALFDICTDGVFKSIFTQETPNSRGALNKLLSAILEKDLKVITVTANEPSINDRRERQIRFDINVEFETGQHANVEITVRPNEFETLRMEYYVCKLLLTQGIKGKSRSYRNLEPTYHISIIEKEKLFSDNKLVHRFEYYDRENKVPLGGRTAIITLELQKAGRLAEKPIPNMTSLERWSLFFRYFSLKKQRALINELLKYEEGITMAGAVVKGWTQEEIEAVNAISQEKREMDLIMYAKELKQMERIAREKQANEKKLQKATEKSLKEGLKKGLKEGQQKGHEDILALLDQGYTAKQIRARMKQKK</sequence>
<dbReference type="PANTHER" id="PTHR41317">
    <property type="entry name" value="PD-(D_E)XK NUCLEASE FAMILY TRANSPOSASE"/>
    <property type="match status" value="1"/>
</dbReference>
<dbReference type="EMBL" id="CP001841">
    <property type="protein sequence ID" value="AEF82358.1"/>
    <property type="molecule type" value="Genomic_DNA"/>
</dbReference>
<dbReference type="InParanoid" id="F5Y7A4"/>
<dbReference type="AlphaFoldDB" id="F5Y7A4"/>
<gene>
    <name evidence="1" type="ordered locus">TREAZ_3531</name>
</gene>
<dbReference type="Proteomes" id="UP000009222">
    <property type="component" value="Chromosome"/>
</dbReference>
<evidence type="ECO:0008006" key="3">
    <source>
        <dbReference type="Google" id="ProtNLM"/>
    </source>
</evidence>
<dbReference type="STRING" id="545695.TREAZ_3531"/>
<dbReference type="OrthoDB" id="9803508at2"/>
<evidence type="ECO:0000313" key="1">
    <source>
        <dbReference type="EMBL" id="AEF82358.1"/>
    </source>
</evidence>
<protein>
    <recommendedName>
        <fullName evidence="3">Rpn family recombination-promoting nuclease/putative transposase</fullName>
    </recommendedName>
</protein>